<accession>A0ACC2S2Z7</accession>
<gene>
    <name evidence="1" type="ORF">DSO57_1029767</name>
</gene>
<keyword evidence="2" id="KW-1185">Reference proteome</keyword>
<name>A0ACC2S2Z7_9FUNG</name>
<organism evidence="1 2">
    <name type="scientific">Entomophthora muscae</name>
    <dbReference type="NCBI Taxonomy" id="34485"/>
    <lineage>
        <taxon>Eukaryota</taxon>
        <taxon>Fungi</taxon>
        <taxon>Fungi incertae sedis</taxon>
        <taxon>Zoopagomycota</taxon>
        <taxon>Entomophthoromycotina</taxon>
        <taxon>Entomophthoromycetes</taxon>
        <taxon>Entomophthorales</taxon>
        <taxon>Entomophthoraceae</taxon>
        <taxon>Entomophthora</taxon>
    </lineage>
</organism>
<reference evidence="1" key="1">
    <citation type="submission" date="2022-04" db="EMBL/GenBank/DDBJ databases">
        <title>Genome of the entomopathogenic fungus Entomophthora muscae.</title>
        <authorList>
            <person name="Elya C."/>
            <person name="Lovett B.R."/>
            <person name="Lee E."/>
            <person name="Macias A.M."/>
            <person name="Hajek A.E."/>
            <person name="De Bivort B.L."/>
            <person name="Kasson M.T."/>
            <person name="De Fine Licht H.H."/>
            <person name="Stajich J.E."/>
        </authorList>
    </citation>
    <scope>NUCLEOTIDE SEQUENCE</scope>
    <source>
        <strain evidence="1">Berkeley</strain>
    </source>
</reference>
<evidence type="ECO:0000313" key="2">
    <source>
        <dbReference type="Proteomes" id="UP001165960"/>
    </source>
</evidence>
<protein>
    <submittedName>
        <fullName evidence="1">Uncharacterized protein</fullName>
    </submittedName>
</protein>
<comment type="caution">
    <text evidence="1">The sequence shown here is derived from an EMBL/GenBank/DDBJ whole genome shotgun (WGS) entry which is preliminary data.</text>
</comment>
<proteinExistence type="predicted"/>
<dbReference type="Proteomes" id="UP001165960">
    <property type="component" value="Unassembled WGS sequence"/>
</dbReference>
<dbReference type="EMBL" id="QTSX02005879">
    <property type="protein sequence ID" value="KAJ9056746.1"/>
    <property type="molecule type" value="Genomic_DNA"/>
</dbReference>
<sequence length="187" mass="20586">MKDENNSIEVPIITPKDWCLELPDRGKEIPAIGLMNLRPTLVANQNLPPRKLLTYKLSLVMMLNVKSPPPPLALDRTIFPQRTKKSAWIQAKPLNSLGDLAHTIDKQFVLAYPSQLDIPGRAQDILVTSENVVGSLTCNDLEFSSLKPAPSMSPSLAPPMSLSSEEPVAQFQEEGLSIQESAHKRAP</sequence>
<evidence type="ECO:0000313" key="1">
    <source>
        <dbReference type="EMBL" id="KAJ9056746.1"/>
    </source>
</evidence>